<dbReference type="AlphaFoldDB" id="A0A5A7Q5W4"/>
<name>A0A5A7Q5W4_STRAF</name>
<dbReference type="EMBL" id="BKCP01005949">
    <property type="protein sequence ID" value="GER40639.1"/>
    <property type="molecule type" value="Genomic_DNA"/>
</dbReference>
<comment type="caution">
    <text evidence="1">The sequence shown here is derived from an EMBL/GenBank/DDBJ whole genome shotgun (WGS) entry which is preliminary data.</text>
</comment>
<dbReference type="Proteomes" id="UP000325081">
    <property type="component" value="Unassembled WGS sequence"/>
</dbReference>
<evidence type="ECO:0000313" key="1">
    <source>
        <dbReference type="EMBL" id="GER40639.1"/>
    </source>
</evidence>
<keyword evidence="2" id="KW-1185">Reference proteome</keyword>
<organism evidence="1 2">
    <name type="scientific">Striga asiatica</name>
    <name type="common">Asiatic witchweed</name>
    <name type="synonym">Buchnera asiatica</name>
    <dbReference type="NCBI Taxonomy" id="4170"/>
    <lineage>
        <taxon>Eukaryota</taxon>
        <taxon>Viridiplantae</taxon>
        <taxon>Streptophyta</taxon>
        <taxon>Embryophyta</taxon>
        <taxon>Tracheophyta</taxon>
        <taxon>Spermatophyta</taxon>
        <taxon>Magnoliopsida</taxon>
        <taxon>eudicotyledons</taxon>
        <taxon>Gunneridae</taxon>
        <taxon>Pentapetalae</taxon>
        <taxon>asterids</taxon>
        <taxon>lamiids</taxon>
        <taxon>Lamiales</taxon>
        <taxon>Orobanchaceae</taxon>
        <taxon>Buchnereae</taxon>
        <taxon>Striga</taxon>
    </lineage>
</organism>
<evidence type="ECO:0000313" key="2">
    <source>
        <dbReference type="Proteomes" id="UP000325081"/>
    </source>
</evidence>
<sequence length="113" mass="13037">MWEIKRAREEVPIEVGSRQDRGTDRLHVNLHLLILGVPDAQNMVKLEEGGGFLLWKWRCEEKRRRWRLPGLTGARPRSGRRGGDAVVYDCSLKIDARAREINGLTANHSRVWP</sequence>
<gene>
    <name evidence="1" type="ORF">STAS_17323</name>
</gene>
<proteinExistence type="predicted"/>
<protein>
    <submittedName>
        <fullName evidence="1">Vegetatible incompatibility protein HET-E-1</fullName>
    </submittedName>
</protein>
<reference evidence="2" key="1">
    <citation type="journal article" date="2019" name="Curr. Biol.">
        <title>Genome Sequence of Striga asiatica Provides Insight into the Evolution of Plant Parasitism.</title>
        <authorList>
            <person name="Yoshida S."/>
            <person name="Kim S."/>
            <person name="Wafula E.K."/>
            <person name="Tanskanen J."/>
            <person name="Kim Y.M."/>
            <person name="Honaas L."/>
            <person name="Yang Z."/>
            <person name="Spallek T."/>
            <person name="Conn C.E."/>
            <person name="Ichihashi Y."/>
            <person name="Cheong K."/>
            <person name="Cui S."/>
            <person name="Der J.P."/>
            <person name="Gundlach H."/>
            <person name="Jiao Y."/>
            <person name="Hori C."/>
            <person name="Ishida J.K."/>
            <person name="Kasahara H."/>
            <person name="Kiba T."/>
            <person name="Kim M.S."/>
            <person name="Koo N."/>
            <person name="Laohavisit A."/>
            <person name="Lee Y.H."/>
            <person name="Lumba S."/>
            <person name="McCourt P."/>
            <person name="Mortimer J.C."/>
            <person name="Mutuku J.M."/>
            <person name="Nomura T."/>
            <person name="Sasaki-Sekimoto Y."/>
            <person name="Seto Y."/>
            <person name="Wang Y."/>
            <person name="Wakatake T."/>
            <person name="Sakakibara H."/>
            <person name="Demura T."/>
            <person name="Yamaguchi S."/>
            <person name="Yoneyama K."/>
            <person name="Manabe R.I."/>
            <person name="Nelson D.C."/>
            <person name="Schulman A.H."/>
            <person name="Timko M.P."/>
            <person name="dePamphilis C.W."/>
            <person name="Choi D."/>
            <person name="Shirasu K."/>
        </authorList>
    </citation>
    <scope>NUCLEOTIDE SEQUENCE [LARGE SCALE GENOMIC DNA]</scope>
    <source>
        <strain evidence="2">cv. UVA1</strain>
    </source>
</reference>
<accession>A0A5A7Q5W4</accession>